<dbReference type="AlphaFoldDB" id="A0A8S3SA39"/>
<evidence type="ECO:0000313" key="3">
    <source>
        <dbReference type="EMBL" id="CAG2213823.1"/>
    </source>
</evidence>
<comment type="caution">
    <text evidence="3">The sequence shown here is derived from an EMBL/GenBank/DDBJ whole genome shotgun (WGS) entry which is preliminary data.</text>
</comment>
<organism evidence="3 4">
    <name type="scientific">Mytilus edulis</name>
    <name type="common">Blue mussel</name>
    <dbReference type="NCBI Taxonomy" id="6550"/>
    <lineage>
        <taxon>Eukaryota</taxon>
        <taxon>Metazoa</taxon>
        <taxon>Spiralia</taxon>
        <taxon>Lophotrochozoa</taxon>
        <taxon>Mollusca</taxon>
        <taxon>Bivalvia</taxon>
        <taxon>Autobranchia</taxon>
        <taxon>Pteriomorphia</taxon>
        <taxon>Mytilida</taxon>
        <taxon>Mytiloidea</taxon>
        <taxon>Mytilidae</taxon>
        <taxon>Mytilinae</taxon>
        <taxon>Mytilus</taxon>
    </lineage>
</organism>
<keyword evidence="4" id="KW-1185">Reference proteome</keyword>
<dbReference type="EMBL" id="CAJPWZ010001387">
    <property type="protein sequence ID" value="CAG2213823.1"/>
    <property type="molecule type" value="Genomic_DNA"/>
</dbReference>
<sequence length="315" mass="36000">MAHVNGKGHPPEDFGYMEHVPLTKLYRYSAQKKNFPDDTKKRNGFPLILKIRHYFGVTSEDEIPIEKELKQMHPTTSKLVPKLRQLPLGELSSLSWVASETVDVARISCLLEKEKLGQAKSQVEPRLSLSAEPEEFHNITNVTFKCQSSIKTTDCSADFLYNNISIDSLKAVNEFSHLNTTFDIVTKPDGDSSSITDTDNGNCSPRHKQPKDSTAKDYGSEKGEIQITDIQCCTRHLQEQIIRDLAKLELALKETREEMGEEIKHLNESVSELQRGHKYQWLEVKKLLTDIKDKMNMPNCEELNKTKRTEELRNP</sequence>
<feature type="region of interest" description="Disordered" evidence="2">
    <location>
        <begin position="188"/>
        <end position="220"/>
    </location>
</feature>
<accession>A0A8S3SA39</accession>
<name>A0A8S3SA39_MYTED</name>
<dbReference type="OrthoDB" id="10626539at2759"/>
<feature type="compositionally biased region" description="Polar residues" evidence="2">
    <location>
        <begin position="191"/>
        <end position="203"/>
    </location>
</feature>
<protein>
    <submittedName>
        <fullName evidence="3">Uncharacterized protein</fullName>
    </submittedName>
</protein>
<feature type="compositionally biased region" description="Basic and acidic residues" evidence="2">
    <location>
        <begin position="210"/>
        <end position="220"/>
    </location>
</feature>
<evidence type="ECO:0000256" key="2">
    <source>
        <dbReference type="SAM" id="MobiDB-lite"/>
    </source>
</evidence>
<proteinExistence type="predicted"/>
<reference evidence="3" key="1">
    <citation type="submission" date="2021-03" db="EMBL/GenBank/DDBJ databases">
        <authorList>
            <person name="Bekaert M."/>
        </authorList>
    </citation>
    <scope>NUCLEOTIDE SEQUENCE</scope>
</reference>
<gene>
    <name evidence="3" type="ORF">MEDL_27709</name>
</gene>
<evidence type="ECO:0000256" key="1">
    <source>
        <dbReference type="SAM" id="Coils"/>
    </source>
</evidence>
<feature type="coiled-coil region" evidence="1">
    <location>
        <begin position="238"/>
        <end position="276"/>
    </location>
</feature>
<keyword evidence="1" id="KW-0175">Coiled coil</keyword>
<dbReference type="Proteomes" id="UP000683360">
    <property type="component" value="Unassembled WGS sequence"/>
</dbReference>
<evidence type="ECO:0000313" key="4">
    <source>
        <dbReference type="Proteomes" id="UP000683360"/>
    </source>
</evidence>